<dbReference type="PANTHER" id="PTHR38041:SF1">
    <property type="entry name" value="CHORISMATE MUTASE"/>
    <property type="match status" value="1"/>
</dbReference>
<name>A0A3D4VD26_9BACT</name>
<dbReference type="PANTHER" id="PTHR38041">
    <property type="entry name" value="CHORISMATE MUTASE"/>
    <property type="match status" value="1"/>
</dbReference>
<gene>
    <name evidence="5" type="ORF">DGD08_17600</name>
</gene>
<dbReference type="InterPro" id="IPR036979">
    <property type="entry name" value="CM_dom_sf"/>
</dbReference>
<reference evidence="5 6" key="1">
    <citation type="journal article" date="2018" name="Nat. Biotechnol.">
        <title>A standardized bacterial taxonomy based on genome phylogeny substantially revises the tree of life.</title>
        <authorList>
            <person name="Parks D.H."/>
            <person name="Chuvochina M."/>
            <person name="Waite D.W."/>
            <person name="Rinke C."/>
            <person name="Skarshewski A."/>
            <person name="Chaumeil P.A."/>
            <person name="Hugenholtz P."/>
        </authorList>
    </citation>
    <scope>NUCLEOTIDE SEQUENCE [LARGE SCALE GENOMIC DNA]</scope>
    <source>
        <strain evidence="5">UBA8844</strain>
    </source>
</reference>
<keyword evidence="2" id="KW-0413">Isomerase</keyword>
<evidence type="ECO:0000256" key="1">
    <source>
        <dbReference type="ARBA" id="ARBA00012404"/>
    </source>
</evidence>
<dbReference type="Proteomes" id="UP000264071">
    <property type="component" value="Unassembled WGS sequence"/>
</dbReference>
<evidence type="ECO:0000256" key="3">
    <source>
        <dbReference type="SAM" id="MobiDB-lite"/>
    </source>
</evidence>
<sequence length="114" mass="12523">MDRAGGGVMHTSPGANQPTHEELQQLQQLRLDIDGVDDEILTALVRRLSLARAIGEIKQRTGQPVLDPAREASVVTRAAARARDAGLPEQEMRALYWQLMALARRAQLRDVTSG</sequence>
<dbReference type="Gene3D" id="1.20.59.10">
    <property type="entry name" value="Chorismate mutase"/>
    <property type="match status" value="1"/>
</dbReference>
<accession>A0A3D4VD26</accession>
<dbReference type="GO" id="GO:0004106">
    <property type="term" value="F:chorismate mutase activity"/>
    <property type="evidence" value="ECO:0007669"/>
    <property type="project" value="UniProtKB-EC"/>
</dbReference>
<feature type="region of interest" description="Disordered" evidence="3">
    <location>
        <begin position="1"/>
        <end position="21"/>
    </location>
</feature>
<protein>
    <recommendedName>
        <fullName evidence="1">chorismate mutase</fullName>
        <ecNumber evidence="1">5.4.99.5</ecNumber>
    </recommendedName>
</protein>
<evidence type="ECO:0000313" key="5">
    <source>
        <dbReference type="EMBL" id="HCT59019.1"/>
    </source>
</evidence>
<dbReference type="EMBL" id="DPIY01000012">
    <property type="protein sequence ID" value="HCT59019.1"/>
    <property type="molecule type" value="Genomic_DNA"/>
</dbReference>
<comment type="caution">
    <text evidence="5">The sequence shown here is derived from an EMBL/GenBank/DDBJ whole genome shotgun (WGS) entry which is preliminary data.</text>
</comment>
<dbReference type="InterPro" id="IPR036263">
    <property type="entry name" value="Chorismate_II_sf"/>
</dbReference>
<evidence type="ECO:0000259" key="4">
    <source>
        <dbReference type="PROSITE" id="PS51168"/>
    </source>
</evidence>
<organism evidence="5 6">
    <name type="scientific">Gemmatimonas aurantiaca</name>
    <dbReference type="NCBI Taxonomy" id="173480"/>
    <lineage>
        <taxon>Bacteria</taxon>
        <taxon>Pseudomonadati</taxon>
        <taxon>Gemmatimonadota</taxon>
        <taxon>Gemmatimonadia</taxon>
        <taxon>Gemmatimonadales</taxon>
        <taxon>Gemmatimonadaceae</taxon>
        <taxon>Gemmatimonas</taxon>
    </lineage>
</organism>
<feature type="domain" description="Chorismate mutase" evidence="4">
    <location>
        <begin position="20"/>
        <end position="111"/>
    </location>
</feature>
<dbReference type="SUPFAM" id="SSF48600">
    <property type="entry name" value="Chorismate mutase II"/>
    <property type="match status" value="1"/>
</dbReference>
<proteinExistence type="predicted"/>
<dbReference type="AlphaFoldDB" id="A0A3D4VD26"/>
<evidence type="ECO:0000313" key="6">
    <source>
        <dbReference type="Proteomes" id="UP000264071"/>
    </source>
</evidence>
<dbReference type="Pfam" id="PF01817">
    <property type="entry name" value="CM_2"/>
    <property type="match status" value="1"/>
</dbReference>
<dbReference type="InterPro" id="IPR051331">
    <property type="entry name" value="Chorismate_mutase-related"/>
</dbReference>
<dbReference type="GO" id="GO:0046417">
    <property type="term" value="P:chorismate metabolic process"/>
    <property type="evidence" value="ECO:0007669"/>
    <property type="project" value="InterPro"/>
</dbReference>
<dbReference type="SMART" id="SM00830">
    <property type="entry name" value="CM_2"/>
    <property type="match status" value="1"/>
</dbReference>
<dbReference type="InterPro" id="IPR002701">
    <property type="entry name" value="CM_II_prokaryot"/>
</dbReference>
<evidence type="ECO:0000256" key="2">
    <source>
        <dbReference type="ARBA" id="ARBA00023235"/>
    </source>
</evidence>
<dbReference type="GO" id="GO:0009697">
    <property type="term" value="P:salicylic acid biosynthetic process"/>
    <property type="evidence" value="ECO:0007669"/>
    <property type="project" value="TreeGrafter"/>
</dbReference>
<dbReference type="EC" id="5.4.99.5" evidence="1"/>
<dbReference type="PROSITE" id="PS51168">
    <property type="entry name" value="CHORISMATE_MUT_2"/>
    <property type="match status" value="1"/>
</dbReference>